<dbReference type="InterPro" id="IPR006976">
    <property type="entry name" value="VanZ-like"/>
</dbReference>
<protein>
    <recommendedName>
        <fullName evidence="2">VanZ-like domain-containing protein</fullName>
    </recommendedName>
</protein>
<evidence type="ECO:0000313" key="3">
    <source>
        <dbReference type="EMBL" id="TMQ47756.1"/>
    </source>
</evidence>
<feature type="transmembrane region" description="Helical" evidence="1">
    <location>
        <begin position="114"/>
        <end position="131"/>
    </location>
</feature>
<comment type="caution">
    <text evidence="3">The sequence shown here is derived from an EMBL/GenBank/DDBJ whole genome shotgun (WGS) entry which is preliminary data.</text>
</comment>
<dbReference type="Proteomes" id="UP000316292">
    <property type="component" value="Unassembled WGS sequence"/>
</dbReference>
<dbReference type="EMBL" id="VBOR01000098">
    <property type="protein sequence ID" value="TMQ47756.1"/>
    <property type="molecule type" value="Genomic_DNA"/>
</dbReference>
<reference evidence="5 6" key="1">
    <citation type="journal article" date="2019" name="Nat. Microbiol.">
        <title>Mediterranean grassland soil C-N compound turnover is dependent on rainfall and depth, and is mediated by genomically divergent microorganisms.</title>
        <authorList>
            <person name="Diamond S."/>
            <person name="Andeer P.F."/>
            <person name="Li Z."/>
            <person name="Crits-Christoph A."/>
            <person name="Burstein D."/>
            <person name="Anantharaman K."/>
            <person name="Lane K.R."/>
            <person name="Thomas B.C."/>
            <person name="Pan C."/>
            <person name="Northen T.R."/>
            <person name="Banfield J.F."/>
        </authorList>
    </citation>
    <scope>NUCLEOTIDE SEQUENCE [LARGE SCALE GENOMIC DNA]</scope>
    <source>
        <strain evidence="3">WS_1</strain>
        <strain evidence="4">WS_5</strain>
    </source>
</reference>
<accession>A0A538S8U6</accession>
<feature type="transmembrane region" description="Helical" evidence="1">
    <location>
        <begin position="81"/>
        <end position="102"/>
    </location>
</feature>
<feature type="domain" description="VanZ-like" evidence="2">
    <location>
        <begin position="52"/>
        <end position="128"/>
    </location>
</feature>
<evidence type="ECO:0000313" key="5">
    <source>
        <dbReference type="Proteomes" id="UP000316292"/>
    </source>
</evidence>
<keyword evidence="1" id="KW-1133">Transmembrane helix</keyword>
<sequence length="153" mass="16986">MNPTEAPPRTPPQGASLFLGYWLPVIVYVALIFTASSIPGRDIPTLFTNSDKLEHLAEYALFGLLLGRAFRFTIGGGRGKFWSLATVLLGGFVGGMDELYQRFTPGRISDIRDWVMDVIAVTLAVLFTQYIRIHPIRRRRGPSTDAATEKGRT</sequence>
<dbReference type="NCBIfam" id="NF037970">
    <property type="entry name" value="vanZ_1"/>
    <property type="match status" value="1"/>
</dbReference>
<dbReference type="AlphaFoldDB" id="A0A538S8U6"/>
<gene>
    <name evidence="3" type="ORF">E6K71_09110</name>
    <name evidence="4" type="ORF">E6K75_02500</name>
</gene>
<keyword evidence="1" id="KW-0812">Transmembrane</keyword>
<evidence type="ECO:0000313" key="4">
    <source>
        <dbReference type="EMBL" id="TMQ60824.1"/>
    </source>
</evidence>
<name>A0A538S8U6_UNCEI</name>
<dbReference type="Proteomes" id="UP000320913">
    <property type="component" value="Unassembled WGS sequence"/>
</dbReference>
<dbReference type="EMBL" id="VBOV01000066">
    <property type="protein sequence ID" value="TMQ60824.1"/>
    <property type="molecule type" value="Genomic_DNA"/>
</dbReference>
<evidence type="ECO:0000256" key="1">
    <source>
        <dbReference type="SAM" id="Phobius"/>
    </source>
</evidence>
<evidence type="ECO:0000259" key="2">
    <source>
        <dbReference type="Pfam" id="PF04892"/>
    </source>
</evidence>
<keyword evidence="1" id="KW-0472">Membrane</keyword>
<dbReference type="Pfam" id="PF04892">
    <property type="entry name" value="VanZ"/>
    <property type="match status" value="1"/>
</dbReference>
<evidence type="ECO:0000313" key="6">
    <source>
        <dbReference type="Proteomes" id="UP000320913"/>
    </source>
</evidence>
<feature type="transmembrane region" description="Helical" evidence="1">
    <location>
        <begin position="17"/>
        <end position="36"/>
    </location>
</feature>
<organism evidence="3 5">
    <name type="scientific">Eiseniibacteriota bacterium</name>
    <dbReference type="NCBI Taxonomy" id="2212470"/>
    <lineage>
        <taxon>Bacteria</taxon>
        <taxon>Candidatus Eiseniibacteriota</taxon>
    </lineage>
</organism>
<proteinExistence type="predicted"/>